<evidence type="ECO:0000313" key="3">
    <source>
        <dbReference type="EMBL" id="KAJ8600225.1"/>
    </source>
</evidence>
<dbReference type="InterPro" id="IPR050167">
    <property type="entry name" value="Ser_Thr_protein_kinase"/>
</dbReference>
<protein>
    <recommendedName>
        <fullName evidence="2">Protein kinase domain-containing protein</fullName>
    </recommendedName>
</protein>
<dbReference type="AlphaFoldDB" id="A0AAD7XLA4"/>
<dbReference type="PANTHER" id="PTHR23257">
    <property type="entry name" value="SERINE-THREONINE PROTEIN KINASE"/>
    <property type="match status" value="1"/>
</dbReference>
<keyword evidence="4" id="KW-1185">Reference proteome</keyword>
<dbReference type="GO" id="GO:0005524">
    <property type="term" value="F:ATP binding"/>
    <property type="evidence" value="ECO:0007669"/>
    <property type="project" value="InterPro"/>
</dbReference>
<feature type="region of interest" description="Disordered" evidence="1">
    <location>
        <begin position="1"/>
        <end position="46"/>
    </location>
</feature>
<feature type="compositionally biased region" description="Acidic residues" evidence="1">
    <location>
        <begin position="17"/>
        <end position="33"/>
    </location>
</feature>
<comment type="caution">
    <text evidence="3">The sequence shown here is derived from an EMBL/GenBank/DDBJ whole genome shotgun (WGS) entry which is preliminary data.</text>
</comment>
<dbReference type="PANTHER" id="PTHR23257:SF958">
    <property type="entry name" value="SERINE_THREONINE-PROTEIN KINASE WNK4"/>
    <property type="match status" value="1"/>
</dbReference>
<dbReference type="SMART" id="SM00220">
    <property type="entry name" value="S_TKc"/>
    <property type="match status" value="1"/>
</dbReference>
<evidence type="ECO:0000256" key="1">
    <source>
        <dbReference type="SAM" id="MobiDB-lite"/>
    </source>
</evidence>
<dbReference type="InterPro" id="IPR011009">
    <property type="entry name" value="Kinase-like_dom_sf"/>
</dbReference>
<dbReference type="GO" id="GO:0004672">
    <property type="term" value="F:protein kinase activity"/>
    <property type="evidence" value="ECO:0007669"/>
    <property type="project" value="InterPro"/>
</dbReference>
<feature type="domain" description="Protein kinase" evidence="2">
    <location>
        <begin position="74"/>
        <end position="362"/>
    </location>
</feature>
<organism evidence="3 4">
    <name type="scientific">Chrysophaeum taylorii</name>
    <dbReference type="NCBI Taxonomy" id="2483200"/>
    <lineage>
        <taxon>Eukaryota</taxon>
        <taxon>Sar</taxon>
        <taxon>Stramenopiles</taxon>
        <taxon>Ochrophyta</taxon>
        <taxon>Pelagophyceae</taxon>
        <taxon>Pelagomonadales</taxon>
        <taxon>Pelagomonadaceae</taxon>
        <taxon>Chrysophaeum</taxon>
    </lineage>
</organism>
<evidence type="ECO:0000259" key="2">
    <source>
        <dbReference type="PROSITE" id="PS50011"/>
    </source>
</evidence>
<accession>A0AAD7XLA4</accession>
<reference evidence="3" key="1">
    <citation type="submission" date="2023-01" db="EMBL/GenBank/DDBJ databases">
        <title>Metagenome sequencing of chrysophaentin producing Chrysophaeum taylorii.</title>
        <authorList>
            <person name="Davison J."/>
            <person name="Bewley C."/>
        </authorList>
    </citation>
    <scope>NUCLEOTIDE SEQUENCE</scope>
    <source>
        <strain evidence="3">NIES-1699</strain>
    </source>
</reference>
<dbReference type="Proteomes" id="UP001230188">
    <property type="component" value="Unassembled WGS sequence"/>
</dbReference>
<dbReference type="InterPro" id="IPR000719">
    <property type="entry name" value="Prot_kinase_dom"/>
</dbReference>
<dbReference type="Pfam" id="PF00069">
    <property type="entry name" value="Pkinase"/>
    <property type="match status" value="1"/>
</dbReference>
<dbReference type="Gene3D" id="3.30.200.20">
    <property type="entry name" value="Phosphorylase Kinase, domain 1"/>
    <property type="match status" value="1"/>
</dbReference>
<gene>
    <name evidence="3" type="ORF">CTAYLR_001953</name>
</gene>
<evidence type="ECO:0000313" key="4">
    <source>
        <dbReference type="Proteomes" id="UP001230188"/>
    </source>
</evidence>
<feature type="compositionally biased region" description="Polar residues" evidence="1">
    <location>
        <begin position="1"/>
        <end position="10"/>
    </location>
</feature>
<dbReference type="GO" id="GO:0007165">
    <property type="term" value="P:signal transduction"/>
    <property type="evidence" value="ECO:0007669"/>
    <property type="project" value="TreeGrafter"/>
</dbReference>
<sequence length="381" mass="42925">MVTRETSPVDTSVLEDGLGDSEDSSDVDEEEELFQPPQTECVASPQYDDEEGYDVTALQPAIRKSGTKVEPSTLRASHVLGKGAFCEVRANLCSKSEHLVAVKRARTDVVANMHALAERDLRIESMMLASLKPHINIVSYIGWGEDAYGFFIVLDLVPETFHARFSKWQAESQRLPNEAVSRRILTKCWPARCFRRRWDALWARRLGAARDLASALAHLHSNSVMFRDLKPSNLGFRGDILILFDFGLAKVFTGDDGAFVPTPETGSARFMAPEVAKGEKYDHSCDIYSFGLMLWQISRLRMPFVDYNEAIHFQTVVQGGARPKLPARWQSDLKYLISISWAEERKRRPTAIRAYDTLVTILESYGAPRSIDSIRSEIKSC</sequence>
<proteinExistence type="predicted"/>
<dbReference type="SUPFAM" id="SSF56112">
    <property type="entry name" value="Protein kinase-like (PK-like)"/>
    <property type="match status" value="1"/>
</dbReference>
<dbReference type="Gene3D" id="1.10.510.10">
    <property type="entry name" value="Transferase(Phosphotransferase) domain 1"/>
    <property type="match status" value="1"/>
</dbReference>
<dbReference type="GO" id="GO:0005737">
    <property type="term" value="C:cytoplasm"/>
    <property type="evidence" value="ECO:0007669"/>
    <property type="project" value="TreeGrafter"/>
</dbReference>
<dbReference type="PROSITE" id="PS50011">
    <property type="entry name" value="PROTEIN_KINASE_DOM"/>
    <property type="match status" value="1"/>
</dbReference>
<dbReference type="EMBL" id="JAQMWT010000526">
    <property type="protein sequence ID" value="KAJ8600225.1"/>
    <property type="molecule type" value="Genomic_DNA"/>
</dbReference>
<name>A0AAD7XLA4_9STRA</name>